<dbReference type="InterPro" id="IPR057135">
    <property type="entry name" value="At4g27190-like_LRR"/>
</dbReference>
<evidence type="ECO:0000256" key="2">
    <source>
        <dbReference type="ARBA" id="ARBA00022737"/>
    </source>
</evidence>
<keyword evidence="3" id="KW-0547">Nucleotide-binding</keyword>
<reference evidence="10 11" key="1">
    <citation type="journal article" date="2014" name="Nature">
        <title>The genome of the recently domesticated crop plant sugar beet (Beta vulgaris).</title>
        <authorList>
            <person name="Dohm J.C."/>
            <person name="Minoche A.E."/>
            <person name="Holtgrawe D."/>
            <person name="Capella-Gutierrez S."/>
            <person name="Zakrzewski F."/>
            <person name="Tafer H."/>
            <person name="Rupp O."/>
            <person name="Sorensen T.R."/>
            <person name="Stracke R."/>
            <person name="Reinhardt R."/>
            <person name="Goesmann A."/>
            <person name="Kraft T."/>
            <person name="Schulz B."/>
            <person name="Stadler P.F."/>
            <person name="Schmidt T."/>
            <person name="Gabaldon T."/>
            <person name="Lehrach H."/>
            <person name="Weisshaar B."/>
            <person name="Himmelbauer H."/>
        </authorList>
    </citation>
    <scope>NUCLEOTIDE SEQUENCE [LARGE SCALE GENOMIC DNA]</scope>
    <source>
        <tissue evidence="10">Taproot</tissue>
    </source>
</reference>
<dbReference type="Gene3D" id="3.40.50.300">
    <property type="entry name" value="P-loop containing nucleotide triphosphate hydrolases"/>
    <property type="match status" value="1"/>
</dbReference>
<evidence type="ECO:0000259" key="6">
    <source>
        <dbReference type="Pfam" id="PF00931"/>
    </source>
</evidence>
<protein>
    <submittedName>
        <fullName evidence="10">Uncharacterized protein</fullName>
    </submittedName>
</protein>
<keyword evidence="2" id="KW-0677">Repeat</keyword>
<proteinExistence type="predicted"/>
<evidence type="ECO:0000313" key="10">
    <source>
        <dbReference type="EMBL" id="KMS95837.1"/>
    </source>
</evidence>
<dbReference type="GO" id="GO:0051707">
    <property type="term" value="P:response to other organism"/>
    <property type="evidence" value="ECO:0007669"/>
    <property type="project" value="UniProtKB-ARBA"/>
</dbReference>
<dbReference type="Proteomes" id="UP000035740">
    <property type="component" value="Unassembled WGS sequence"/>
</dbReference>
<dbReference type="InterPro" id="IPR002182">
    <property type="entry name" value="NB-ARC"/>
</dbReference>
<dbReference type="AlphaFoldDB" id="A0A0J8B7R7"/>
<dbReference type="Pfam" id="PF18052">
    <property type="entry name" value="Rx_N"/>
    <property type="match status" value="1"/>
</dbReference>
<dbReference type="GO" id="GO:0006952">
    <property type="term" value="P:defense response"/>
    <property type="evidence" value="ECO:0007669"/>
    <property type="project" value="UniProtKB-KW"/>
</dbReference>
<name>A0A0J8B7R7_BETVV</name>
<dbReference type="Gene3D" id="3.80.10.10">
    <property type="entry name" value="Ribonuclease Inhibitor"/>
    <property type="match status" value="2"/>
</dbReference>
<dbReference type="InterPro" id="IPR032675">
    <property type="entry name" value="LRR_dom_sf"/>
</dbReference>
<dbReference type="PANTHER" id="PTHR36766:SF35">
    <property type="entry name" value="DISEASE RESISTANCE PROTEIN RGA3"/>
    <property type="match status" value="1"/>
</dbReference>
<dbReference type="InterPro" id="IPR041118">
    <property type="entry name" value="Rx_N"/>
</dbReference>
<dbReference type="PRINTS" id="PR00364">
    <property type="entry name" value="DISEASERSIST"/>
</dbReference>
<dbReference type="OMA" id="HINIRFM"/>
<evidence type="ECO:0000259" key="9">
    <source>
        <dbReference type="Pfam" id="PF25019"/>
    </source>
</evidence>
<evidence type="ECO:0000259" key="8">
    <source>
        <dbReference type="Pfam" id="PF23247"/>
    </source>
</evidence>
<dbReference type="SUPFAM" id="SSF52047">
    <property type="entry name" value="RNI-like"/>
    <property type="match status" value="1"/>
</dbReference>
<dbReference type="eggNOG" id="KOG4658">
    <property type="taxonomic scope" value="Eukaryota"/>
</dbReference>
<dbReference type="PANTHER" id="PTHR36766">
    <property type="entry name" value="PLANT BROAD-SPECTRUM MILDEW RESISTANCE PROTEIN RPW8"/>
    <property type="match status" value="1"/>
</dbReference>
<keyword evidence="1" id="KW-0433">Leucine-rich repeat</keyword>
<feature type="domain" description="Disease resistance protein At4g27190-like leucine-rich repeats" evidence="8">
    <location>
        <begin position="597"/>
        <end position="698"/>
    </location>
</feature>
<sequence length="745" mass="84293">MEAVGIALSAAQTLFAVLQCTELKELCSFFGIKSELDDFQNTVGTVKAVLLDAQNKNNISDKKTQLYIKQLKDAVYDADDLFDEFVTLAKQNQHMGGGKASKKFSLFFSGRNPVLIAYKMSKKVKNIRKKLDAIASNYNNFGFSVDSQPIIRKRKEDTCSSVYEGKVIGRENDVNRIIGLLLDSNIKENVSFLTIVGMGGLGKTALAQLVFNNARLKEEFSLKLWTDVADHDEEQLDVDGILRGILASAVGRFVVKSSCWKQIVDELEELKGLKSLKGKLAIDIKANCNNDLKINEWDIREGAYLRNKEHINDVAITFNGTERSEEALRLMEELQPHSNIKRLEICGYVGVGMPSWTRGNNLETFLPNLTALEIFDSRIKYMTCLGNLSHLKSLELSSLEDLEYIIDYGVASIASMTVGLSIIKGPLLFPSLKLLRLMHLPKLKGWRRSRMGVEDDYQLLGHNSSNNEICDFYDNMEPKTLPQLTKLGISECPNLECDFFCPVLEGLTLKNFNKRMQIRSTFSHSKVIGDEKEEVTSGDTLTSSSSSSYIPKRSEIKTDDVEWLINSQPVVEGFRHFQVLFVNEDDQVKILGMMMSKLSALIFLQIEDCPNLISVSVALQHLTSLKELEIKNCPNLNLLEEKREDEVDVDMPWRSLSHSLRRLKLSELPQLVDLPSWMQFLEALETLHIDDCKGLESLPNWMPKLTALRHLRLSRSSPRLKERLVSAPPGEDWPDIQHILSVHYY</sequence>
<evidence type="ECO:0000256" key="4">
    <source>
        <dbReference type="ARBA" id="ARBA00022821"/>
    </source>
</evidence>
<dbReference type="InterPro" id="IPR027417">
    <property type="entry name" value="P-loop_NTPase"/>
</dbReference>
<dbReference type="GO" id="GO:0043531">
    <property type="term" value="F:ADP binding"/>
    <property type="evidence" value="ECO:0007669"/>
    <property type="project" value="InterPro"/>
</dbReference>
<evidence type="ECO:0000313" key="11">
    <source>
        <dbReference type="Proteomes" id="UP000035740"/>
    </source>
</evidence>
<feature type="domain" description="R13L1/DRL21-like LRR repeat region" evidence="9">
    <location>
        <begin position="267"/>
        <end position="398"/>
    </location>
</feature>
<dbReference type="OrthoDB" id="5279713at2759"/>
<dbReference type="InterPro" id="IPR056789">
    <property type="entry name" value="LRR_R13L1-DRL21"/>
</dbReference>
<evidence type="ECO:0000256" key="5">
    <source>
        <dbReference type="ARBA" id="ARBA00022840"/>
    </source>
</evidence>
<dbReference type="SUPFAM" id="SSF52540">
    <property type="entry name" value="P-loop containing nucleoside triphosphate hydrolases"/>
    <property type="match status" value="1"/>
</dbReference>
<dbReference type="GO" id="GO:0005524">
    <property type="term" value="F:ATP binding"/>
    <property type="evidence" value="ECO:0007669"/>
    <property type="project" value="UniProtKB-KW"/>
</dbReference>
<evidence type="ECO:0000259" key="7">
    <source>
        <dbReference type="Pfam" id="PF18052"/>
    </source>
</evidence>
<dbReference type="Pfam" id="PF00931">
    <property type="entry name" value="NB-ARC"/>
    <property type="match status" value="1"/>
</dbReference>
<dbReference type="Pfam" id="PF25019">
    <property type="entry name" value="LRR_R13L1-DRL21"/>
    <property type="match status" value="1"/>
</dbReference>
<organism evidence="10 11">
    <name type="scientific">Beta vulgaris subsp. vulgaris</name>
    <name type="common">Beet</name>
    <dbReference type="NCBI Taxonomy" id="3555"/>
    <lineage>
        <taxon>Eukaryota</taxon>
        <taxon>Viridiplantae</taxon>
        <taxon>Streptophyta</taxon>
        <taxon>Embryophyta</taxon>
        <taxon>Tracheophyta</taxon>
        <taxon>Spermatophyta</taxon>
        <taxon>Magnoliopsida</taxon>
        <taxon>eudicotyledons</taxon>
        <taxon>Gunneridae</taxon>
        <taxon>Pentapetalae</taxon>
        <taxon>Caryophyllales</taxon>
        <taxon>Chenopodiaceae</taxon>
        <taxon>Betoideae</taxon>
        <taxon>Beta</taxon>
    </lineage>
</organism>
<gene>
    <name evidence="10" type="ORF">BVRB_004610</name>
</gene>
<accession>A0A0J8B7R7</accession>
<evidence type="ECO:0000256" key="3">
    <source>
        <dbReference type="ARBA" id="ARBA00022741"/>
    </source>
</evidence>
<feature type="domain" description="Disease resistance N-terminal" evidence="7">
    <location>
        <begin position="23"/>
        <end position="98"/>
    </location>
</feature>
<keyword evidence="5" id="KW-0067">ATP-binding</keyword>
<dbReference type="Pfam" id="PF23247">
    <property type="entry name" value="LRR_RPS2"/>
    <property type="match status" value="1"/>
</dbReference>
<feature type="domain" description="NB-ARC" evidence="6">
    <location>
        <begin position="171"/>
        <end position="235"/>
    </location>
</feature>
<keyword evidence="11" id="KW-1185">Reference proteome</keyword>
<keyword evidence="4" id="KW-0611">Plant defense</keyword>
<evidence type="ECO:0000256" key="1">
    <source>
        <dbReference type="ARBA" id="ARBA00022614"/>
    </source>
</evidence>
<dbReference type="Gene3D" id="1.20.5.4130">
    <property type="match status" value="1"/>
</dbReference>
<dbReference type="EMBL" id="KQ090432">
    <property type="protein sequence ID" value="KMS95837.1"/>
    <property type="molecule type" value="Genomic_DNA"/>
</dbReference>
<dbReference type="Gramene" id="KMS95837">
    <property type="protein sequence ID" value="KMS95837"/>
    <property type="gene ID" value="BVRB_004610"/>
</dbReference>